<evidence type="ECO:0000256" key="2">
    <source>
        <dbReference type="ARBA" id="ARBA00022527"/>
    </source>
</evidence>
<evidence type="ECO:0000256" key="8">
    <source>
        <dbReference type="ARBA" id="ARBA00048679"/>
    </source>
</evidence>
<dbReference type="Pfam" id="PF00069">
    <property type="entry name" value="Pkinase"/>
    <property type="match status" value="1"/>
</dbReference>
<keyword evidence="5 13" id="KW-0418">Kinase</keyword>
<dbReference type="Pfam" id="PF03793">
    <property type="entry name" value="PASTA"/>
    <property type="match status" value="3"/>
</dbReference>
<name>A0A3N3ZRP5_9MICC</name>
<evidence type="ECO:0000256" key="5">
    <source>
        <dbReference type="ARBA" id="ARBA00022777"/>
    </source>
</evidence>
<dbReference type="GO" id="GO:0005524">
    <property type="term" value="F:ATP binding"/>
    <property type="evidence" value="ECO:0007669"/>
    <property type="project" value="UniProtKB-KW"/>
</dbReference>
<dbReference type="SMART" id="SM00220">
    <property type="entry name" value="S_TKc"/>
    <property type="match status" value="1"/>
</dbReference>
<accession>A0A3N3ZRP5</accession>
<keyword evidence="14" id="KW-1185">Reference proteome</keyword>
<dbReference type="EMBL" id="RKMF01000004">
    <property type="protein sequence ID" value="ROZ64006.1"/>
    <property type="molecule type" value="Genomic_DNA"/>
</dbReference>
<feature type="domain" description="PASTA" evidence="12">
    <location>
        <begin position="670"/>
        <end position="726"/>
    </location>
</feature>
<evidence type="ECO:0000256" key="4">
    <source>
        <dbReference type="ARBA" id="ARBA00022741"/>
    </source>
</evidence>
<comment type="caution">
    <text evidence="13">The sequence shown here is derived from an EMBL/GenBank/DDBJ whole genome shotgun (WGS) entry which is preliminary data.</text>
</comment>
<dbReference type="InterPro" id="IPR000719">
    <property type="entry name" value="Prot_kinase_dom"/>
</dbReference>
<dbReference type="Gene3D" id="3.30.10.20">
    <property type="match status" value="3"/>
</dbReference>
<feature type="domain" description="Protein kinase" evidence="11">
    <location>
        <begin position="7"/>
        <end position="268"/>
    </location>
</feature>
<dbReference type="CDD" id="cd14014">
    <property type="entry name" value="STKc_PknB_like"/>
    <property type="match status" value="1"/>
</dbReference>
<dbReference type="FunFam" id="3.30.200.20:FF:000035">
    <property type="entry name" value="Serine/threonine protein kinase Stk1"/>
    <property type="match status" value="1"/>
</dbReference>
<feature type="region of interest" description="Disordered" evidence="9">
    <location>
        <begin position="336"/>
        <end position="498"/>
    </location>
</feature>
<evidence type="ECO:0000313" key="13">
    <source>
        <dbReference type="EMBL" id="ROZ64006.1"/>
    </source>
</evidence>
<feature type="compositionally biased region" description="Low complexity" evidence="9">
    <location>
        <begin position="336"/>
        <end position="357"/>
    </location>
</feature>
<dbReference type="SMART" id="SM00740">
    <property type="entry name" value="PASTA"/>
    <property type="match status" value="3"/>
</dbReference>
<dbReference type="AlphaFoldDB" id="A0A3N3ZRP5"/>
<keyword evidence="6" id="KW-0067">ATP-binding</keyword>
<feature type="compositionally biased region" description="Polar residues" evidence="9">
    <location>
        <begin position="469"/>
        <end position="481"/>
    </location>
</feature>
<gene>
    <name evidence="13" type="ORF">EDL96_04280</name>
</gene>
<evidence type="ECO:0000259" key="12">
    <source>
        <dbReference type="PROSITE" id="PS51178"/>
    </source>
</evidence>
<evidence type="ECO:0000259" key="11">
    <source>
        <dbReference type="PROSITE" id="PS50011"/>
    </source>
</evidence>
<evidence type="ECO:0000256" key="6">
    <source>
        <dbReference type="ARBA" id="ARBA00022840"/>
    </source>
</evidence>
<feature type="compositionally biased region" description="Low complexity" evidence="9">
    <location>
        <begin position="450"/>
        <end position="465"/>
    </location>
</feature>
<dbReference type="Gene3D" id="3.30.200.20">
    <property type="entry name" value="Phosphorylase Kinase, domain 1"/>
    <property type="match status" value="1"/>
</dbReference>
<comment type="catalytic activity">
    <reaction evidence="7">
        <text>L-threonyl-[protein] + ATP = O-phospho-L-threonyl-[protein] + ADP + H(+)</text>
        <dbReference type="Rhea" id="RHEA:46608"/>
        <dbReference type="Rhea" id="RHEA-COMP:11060"/>
        <dbReference type="Rhea" id="RHEA-COMP:11605"/>
        <dbReference type="ChEBI" id="CHEBI:15378"/>
        <dbReference type="ChEBI" id="CHEBI:30013"/>
        <dbReference type="ChEBI" id="CHEBI:30616"/>
        <dbReference type="ChEBI" id="CHEBI:61977"/>
        <dbReference type="ChEBI" id="CHEBI:456216"/>
        <dbReference type="EC" id="2.7.11.1"/>
    </reaction>
</comment>
<dbReference type="PANTHER" id="PTHR43289:SF34">
    <property type="entry name" value="SERINE_THREONINE-PROTEIN KINASE YBDM-RELATED"/>
    <property type="match status" value="1"/>
</dbReference>
<evidence type="ECO:0000256" key="9">
    <source>
        <dbReference type="SAM" id="MobiDB-lite"/>
    </source>
</evidence>
<feature type="region of interest" description="Disordered" evidence="9">
    <location>
        <begin position="627"/>
        <end position="679"/>
    </location>
</feature>
<evidence type="ECO:0000256" key="1">
    <source>
        <dbReference type="ARBA" id="ARBA00012513"/>
    </source>
</evidence>
<dbReference type="PROSITE" id="PS51178">
    <property type="entry name" value="PASTA"/>
    <property type="match status" value="3"/>
</dbReference>
<keyword evidence="10" id="KW-1133">Transmembrane helix</keyword>
<reference evidence="13 14" key="1">
    <citation type="submission" date="2018-10" db="EMBL/GenBank/DDBJ databases">
        <title>Kocuria sp. M5W7-7, whole genome shotgun sequence.</title>
        <authorList>
            <person name="Tuo L."/>
        </authorList>
    </citation>
    <scope>NUCLEOTIDE SEQUENCE [LARGE SCALE GENOMIC DNA]</scope>
    <source>
        <strain evidence="13 14">M5W7-7</strain>
    </source>
</reference>
<protein>
    <recommendedName>
        <fullName evidence="1">non-specific serine/threonine protein kinase</fullName>
        <ecNumber evidence="1">2.7.11.1</ecNumber>
    </recommendedName>
</protein>
<evidence type="ECO:0000256" key="7">
    <source>
        <dbReference type="ARBA" id="ARBA00047899"/>
    </source>
</evidence>
<evidence type="ECO:0000256" key="10">
    <source>
        <dbReference type="SAM" id="Phobius"/>
    </source>
</evidence>
<dbReference type="CDD" id="cd06577">
    <property type="entry name" value="PASTA_pknB"/>
    <property type="match status" value="3"/>
</dbReference>
<dbReference type="Proteomes" id="UP000270616">
    <property type="component" value="Unassembled WGS sequence"/>
</dbReference>
<dbReference type="PANTHER" id="PTHR43289">
    <property type="entry name" value="MITOGEN-ACTIVATED PROTEIN KINASE KINASE KINASE 20-RELATED"/>
    <property type="match status" value="1"/>
</dbReference>
<keyword evidence="10" id="KW-0472">Membrane</keyword>
<feature type="region of interest" description="Disordered" evidence="9">
    <location>
        <begin position="277"/>
        <end position="310"/>
    </location>
</feature>
<keyword evidence="2" id="KW-0723">Serine/threonine-protein kinase</keyword>
<keyword evidence="4" id="KW-0547">Nucleotide-binding</keyword>
<dbReference type="PROSITE" id="PS00108">
    <property type="entry name" value="PROTEIN_KINASE_ST"/>
    <property type="match status" value="1"/>
</dbReference>
<comment type="catalytic activity">
    <reaction evidence="8">
        <text>L-seryl-[protein] + ATP = O-phospho-L-seryl-[protein] + ADP + H(+)</text>
        <dbReference type="Rhea" id="RHEA:17989"/>
        <dbReference type="Rhea" id="RHEA-COMP:9863"/>
        <dbReference type="Rhea" id="RHEA-COMP:11604"/>
        <dbReference type="ChEBI" id="CHEBI:15378"/>
        <dbReference type="ChEBI" id="CHEBI:29999"/>
        <dbReference type="ChEBI" id="CHEBI:30616"/>
        <dbReference type="ChEBI" id="CHEBI:83421"/>
        <dbReference type="ChEBI" id="CHEBI:456216"/>
        <dbReference type="EC" id="2.7.11.1"/>
    </reaction>
</comment>
<feature type="compositionally biased region" description="Low complexity" evidence="9">
    <location>
        <begin position="372"/>
        <end position="397"/>
    </location>
</feature>
<keyword evidence="10" id="KW-0812">Transmembrane</keyword>
<dbReference type="InterPro" id="IPR005543">
    <property type="entry name" value="PASTA_dom"/>
</dbReference>
<dbReference type="InterPro" id="IPR011009">
    <property type="entry name" value="Kinase-like_dom_sf"/>
</dbReference>
<dbReference type="Gene3D" id="1.10.510.10">
    <property type="entry name" value="Transferase(Phosphotransferase) domain 1"/>
    <property type="match status" value="1"/>
</dbReference>
<feature type="domain" description="PASTA" evidence="12">
    <location>
        <begin position="603"/>
        <end position="669"/>
    </location>
</feature>
<evidence type="ECO:0000313" key="14">
    <source>
        <dbReference type="Proteomes" id="UP000270616"/>
    </source>
</evidence>
<dbReference type="SUPFAM" id="SSF56112">
    <property type="entry name" value="Protein kinase-like (PK-like)"/>
    <property type="match status" value="1"/>
</dbReference>
<evidence type="ECO:0000256" key="3">
    <source>
        <dbReference type="ARBA" id="ARBA00022679"/>
    </source>
</evidence>
<feature type="compositionally biased region" description="Polar residues" evidence="9">
    <location>
        <begin position="647"/>
        <end position="671"/>
    </location>
</feature>
<dbReference type="EC" id="2.7.11.1" evidence="1"/>
<organism evidence="13 14">
    <name type="scientific">Kocuria soli</name>
    <dbReference type="NCBI Taxonomy" id="2485125"/>
    <lineage>
        <taxon>Bacteria</taxon>
        <taxon>Bacillati</taxon>
        <taxon>Actinomycetota</taxon>
        <taxon>Actinomycetes</taxon>
        <taxon>Micrococcales</taxon>
        <taxon>Micrococcaceae</taxon>
        <taxon>Kocuria</taxon>
    </lineage>
</organism>
<keyword evidence="3" id="KW-0808">Transferase</keyword>
<sequence length="726" mass="73967">MVLDGRYTVGPRMARGGTGGVYRAVDERLDRTVAVKIMHPHLTEDPDFVGRFAREARAAAQLSHPNVVAVLDQGRTDDGLVFLVMEFVEGGTLRDVLNRKRFLTPDQMFQVLRPLLAGLASAHAAGLVHRDMKPENVLMRPDGTVKVADFGLSRGADQQTATGPVLGTVAYAAPELVKEEPVDARSDVYSVGIMAWEMLAGKRPFQGNPWMLARAHAEDSVPDLSGVVSGLAPEIASVVRQWTAKAPGDRPDDAAGMVVQLGQLATTLDPTALHHVPVGWEQGPGPIAPVLEDPGASVLPDSAPATGPVEELRSEGPLVTDDAATAALPAAAANAAQGPATEALPATTASDAASGTAQGPATEALPADRTNAGPGPVSAVASAGATAGATASSVGAAERPGSRRSGGYAHGQLGMFDDTTDITDLTTGSAPAAAPGHTRGGDGSSGAAGSGATSTSSGGAPGRSAWGTLATTLRGSGSPTLDESGRLVETPSSDPTRPTVHLIRFPALTVVVSLAVTALLVALVAFLGWLLGSGSFRTAVVPTVQGTSSEQAQTMIEDEGFGNIRVYEEANAEVAAGTVIGTTPDEGTEMRVGEQVSVLVSSGPAQVSVPSLEGLTEDEASSRLDEAGLSAGSVATEFSDSPEGTVLSASPAESTQVEEGSSVDLTLSAGSEPTEVPNVVGSTVEDATSELEELGFTVEREDVAGARMGRVISQSQDGTTITLQVI</sequence>
<dbReference type="GO" id="GO:0004674">
    <property type="term" value="F:protein serine/threonine kinase activity"/>
    <property type="evidence" value="ECO:0007669"/>
    <property type="project" value="UniProtKB-KW"/>
</dbReference>
<dbReference type="InterPro" id="IPR008271">
    <property type="entry name" value="Ser/Thr_kinase_AS"/>
</dbReference>
<dbReference type="PROSITE" id="PS50011">
    <property type="entry name" value="PROTEIN_KINASE_DOM"/>
    <property type="match status" value="1"/>
</dbReference>
<proteinExistence type="predicted"/>
<feature type="domain" description="PASTA" evidence="12">
    <location>
        <begin position="535"/>
        <end position="602"/>
    </location>
</feature>
<feature type="transmembrane region" description="Helical" evidence="10">
    <location>
        <begin position="505"/>
        <end position="531"/>
    </location>
</feature>